<evidence type="ECO:0000256" key="1">
    <source>
        <dbReference type="ARBA" id="ARBA00006432"/>
    </source>
</evidence>
<sequence length="564" mass="62804">MPNQPRIYQSNLPLTPVVRESIFTYLMETTYHKYDPSGPAFVDADSEITITRAKLKQLALKLGYGLRNHILLPSESGPESLTKLLRGDTVMVFSSNTMSWPATVFGCLAAGLRTTFAGSSLTPRELSWQWTDSKARALFVAPDLVTVALDMFRIIGVSESEAHQRMWVMDRLWDENLPTGEYRTKNWMGELLQQGALAVEEKFDGESADETAYICYSSGTTGRPKGVETTHTNVSTIMGMCQGVWAYVETEKDVQLGLMPFYHIFGLVMHLNYPFMAGQSCVLMLHGFDAEGLCRNVERFGVTTIMLAPPIILTLSLHPGLDDYNMTSLKCIASAAAALSPVVAERLLERLAKQGADVKLIQGCGATETTCPTQMVLPPDHKKKFGSIGQLLPNLELRLVGDDGFDVPEGEPGEVWVRGPTIMRGYLDNPKATADSFAPGKWYKSGDIMRRDSDGYYYIVDRKKEMIKYKGFQVAPAELEAILLENQSIADVGVIGIINEFDNNELPRAYVVPSDITILGSLGEKRHFEKTVEQWMRSQVAYYKYLRGGVFSALALESYSFNFF</sequence>
<dbReference type="Pfam" id="PF00501">
    <property type="entry name" value="AMP-binding"/>
    <property type="match status" value="1"/>
</dbReference>
<dbReference type="PROSITE" id="PS00455">
    <property type="entry name" value="AMP_BINDING"/>
    <property type="match status" value="1"/>
</dbReference>
<dbReference type="InterPro" id="IPR045851">
    <property type="entry name" value="AMP-bd_C_sf"/>
</dbReference>
<comment type="caution">
    <text evidence="5">The sequence shown here is derived from an EMBL/GenBank/DDBJ whole genome shotgun (WGS) entry which is preliminary data.</text>
</comment>
<protein>
    <submittedName>
        <fullName evidence="5">Uncharacterized protein</fullName>
    </submittedName>
</protein>
<dbReference type="InterPro" id="IPR000873">
    <property type="entry name" value="AMP-dep_synth/lig_dom"/>
</dbReference>
<evidence type="ECO:0000313" key="5">
    <source>
        <dbReference type="EMBL" id="KAF5363278.1"/>
    </source>
</evidence>
<comment type="similarity">
    <text evidence="1">Belongs to the ATP-dependent AMP-binding enzyme family.</text>
</comment>
<name>A0A8H5LN58_9AGAR</name>
<dbReference type="Proteomes" id="UP000559027">
    <property type="component" value="Unassembled WGS sequence"/>
</dbReference>
<dbReference type="InterPro" id="IPR025110">
    <property type="entry name" value="AMP-bd_C"/>
</dbReference>
<evidence type="ECO:0000259" key="4">
    <source>
        <dbReference type="Pfam" id="PF13193"/>
    </source>
</evidence>
<dbReference type="OrthoDB" id="1898221at2759"/>
<dbReference type="Pfam" id="PF13193">
    <property type="entry name" value="AMP-binding_C"/>
    <property type="match status" value="1"/>
</dbReference>
<gene>
    <name evidence="5" type="ORF">D9756_000055</name>
</gene>
<evidence type="ECO:0000313" key="6">
    <source>
        <dbReference type="Proteomes" id="UP000559027"/>
    </source>
</evidence>
<dbReference type="Gene3D" id="3.40.50.12780">
    <property type="entry name" value="N-terminal domain of ligase-like"/>
    <property type="match status" value="1"/>
</dbReference>
<keyword evidence="2" id="KW-0436">Ligase</keyword>
<dbReference type="Gene3D" id="3.30.300.30">
    <property type="match status" value="1"/>
</dbReference>
<reference evidence="5 6" key="1">
    <citation type="journal article" date="2020" name="ISME J.">
        <title>Uncovering the hidden diversity of litter-decomposition mechanisms in mushroom-forming fungi.</title>
        <authorList>
            <person name="Floudas D."/>
            <person name="Bentzer J."/>
            <person name="Ahren D."/>
            <person name="Johansson T."/>
            <person name="Persson P."/>
            <person name="Tunlid A."/>
        </authorList>
    </citation>
    <scope>NUCLEOTIDE SEQUENCE [LARGE SCALE GENOMIC DNA]</scope>
    <source>
        <strain evidence="5 6">CBS 146.42</strain>
    </source>
</reference>
<feature type="domain" description="AMP-dependent synthetase/ligase" evidence="3">
    <location>
        <begin position="84"/>
        <end position="427"/>
    </location>
</feature>
<dbReference type="SUPFAM" id="SSF56801">
    <property type="entry name" value="Acetyl-CoA synthetase-like"/>
    <property type="match status" value="1"/>
</dbReference>
<keyword evidence="6" id="KW-1185">Reference proteome</keyword>
<organism evidence="5 6">
    <name type="scientific">Leucocoprinus leucothites</name>
    <dbReference type="NCBI Taxonomy" id="201217"/>
    <lineage>
        <taxon>Eukaryota</taxon>
        <taxon>Fungi</taxon>
        <taxon>Dikarya</taxon>
        <taxon>Basidiomycota</taxon>
        <taxon>Agaricomycotina</taxon>
        <taxon>Agaricomycetes</taxon>
        <taxon>Agaricomycetidae</taxon>
        <taxon>Agaricales</taxon>
        <taxon>Agaricineae</taxon>
        <taxon>Agaricaceae</taxon>
        <taxon>Leucocoprinus</taxon>
    </lineage>
</organism>
<dbReference type="EMBL" id="JAACJO010000001">
    <property type="protein sequence ID" value="KAF5363278.1"/>
    <property type="molecule type" value="Genomic_DNA"/>
</dbReference>
<proteinExistence type="inferred from homology"/>
<evidence type="ECO:0000259" key="3">
    <source>
        <dbReference type="Pfam" id="PF00501"/>
    </source>
</evidence>
<accession>A0A8H5LN58</accession>
<dbReference type="PANTHER" id="PTHR24096:SF149">
    <property type="entry name" value="AMP-BINDING DOMAIN-CONTAINING PROTEIN-RELATED"/>
    <property type="match status" value="1"/>
</dbReference>
<feature type="domain" description="AMP-binding enzyme C-terminal" evidence="4">
    <location>
        <begin position="478"/>
        <end position="547"/>
    </location>
</feature>
<evidence type="ECO:0000256" key="2">
    <source>
        <dbReference type="ARBA" id="ARBA00022598"/>
    </source>
</evidence>
<dbReference type="PANTHER" id="PTHR24096">
    <property type="entry name" value="LONG-CHAIN-FATTY-ACID--COA LIGASE"/>
    <property type="match status" value="1"/>
</dbReference>
<dbReference type="InterPro" id="IPR020845">
    <property type="entry name" value="AMP-binding_CS"/>
</dbReference>
<dbReference type="GO" id="GO:0016405">
    <property type="term" value="F:CoA-ligase activity"/>
    <property type="evidence" value="ECO:0007669"/>
    <property type="project" value="TreeGrafter"/>
</dbReference>
<dbReference type="AlphaFoldDB" id="A0A8H5LN58"/>
<dbReference type="InterPro" id="IPR042099">
    <property type="entry name" value="ANL_N_sf"/>
</dbReference>